<evidence type="ECO:0000256" key="1">
    <source>
        <dbReference type="SAM" id="Phobius"/>
    </source>
</evidence>
<protein>
    <submittedName>
        <fullName evidence="2">Uncharacterized protein</fullName>
    </submittedName>
</protein>
<dbReference type="Proteomes" id="UP000177565">
    <property type="component" value="Unassembled WGS sequence"/>
</dbReference>
<sequence length="116" mass="14120">MLTSFRRQYMMTNLNLFFGVCMIAIIAGFLGDQRRRREAREHLHEEFLDNLAKATANRRKWLTDHSYYTNPFEVEEYKKLWRLELGAEELLFLYFPSTWRTRWKEYVVEEVACKGK</sequence>
<dbReference type="AlphaFoldDB" id="A0A1G2MS24"/>
<proteinExistence type="predicted"/>
<evidence type="ECO:0000313" key="3">
    <source>
        <dbReference type="Proteomes" id="UP000177565"/>
    </source>
</evidence>
<dbReference type="STRING" id="1802312.A3C06_00080"/>
<gene>
    <name evidence="2" type="ORF">A3C06_00080</name>
</gene>
<reference evidence="2 3" key="1">
    <citation type="journal article" date="2016" name="Nat. Commun.">
        <title>Thousands of microbial genomes shed light on interconnected biogeochemical processes in an aquifer system.</title>
        <authorList>
            <person name="Anantharaman K."/>
            <person name="Brown C.T."/>
            <person name="Hug L.A."/>
            <person name="Sharon I."/>
            <person name="Castelle C.J."/>
            <person name="Probst A.J."/>
            <person name="Thomas B.C."/>
            <person name="Singh A."/>
            <person name="Wilkins M.J."/>
            <person name="Karaoz U."/>
            <person name="Brodie E.L."/>
            <person name="Williams K.H."/>
            <person name="Hubbard S.S."/>
            <person name="Banfield J.F."/>
        </authorList>
    </citation>
    <scope>NUCLEOTIDE SEQUENCE [LARGE SCALE GENOMIC DNA]</scope>
</reference>
<comment type="caution">
    <text evidence="2">The sequence shown here is derived from an EMBL/GenBank/DDBJ whole genome shotgun (WGS) entry which is preliminary data.</text>
</comment>
<accession>A0A1G2MS24</accession>
<name>A0A1G2MS24_9BACT</name>
<evidence type="ECO:0000313" key="2">
    <source>
        <dbReference type="EMBL" id="OHA26700.1"/>
    </source>
</evidence>
<keyword evidence="1" id="KW-1133">Transmembrane helix</keyword>
<feature type="transmembrane region" description="Helical" evidence="1">
    <location>
        <begin position="12"/>
        <end position="30"/>
    </location>
</feature>
<dbReference type="EMBL" id="MHRQ01000017">
    <property type="protein sequence ID" value="OHA26700.1"/>
    <property type="molecule type" value="Genomic_DNA"/>
</dbReference>
<keyword evidence="1" id="KW-0812">Transmembrane</keyword>
<keyword evidence="1" id="KW-0472">Membrane</keyword>
<organism evidence="2 3">
    <name type="scientific">Candidatus Taylorbacteria bacterium RIFCSPHIGHO2_02_FULL_46_13</name>
    <dbReference type="NCBI Taxonomy" id="1802312"/>
    <lineage>
        <taxon>Bacteria</taxon>
        <taxon>Candidatus Tayloriibacteriota</taxon>
    </lineage>
</organism>